<name>A0A385A3S1_FAGTA</name>
<comment type="subcellular location">
    <subcellularLocation>
        <location evidence="1">Nucleus</location>
    </subcellularLocation>
</comment>
<keyword evidence="5" id="KW-0539">Nucleus</keyword>
<evidence type="ECO:0000256" key="2">
    <source>
        <dbReference type="ARBA" id="ARBA00023015"/>
    </source>
</evidence>
<keyword evidence="3" id="KW-0238">DNA-binding</keyword>
<dbReference type="Gene3D" id="2.170.150.80">
    <property type="entry name" value="NAC domain"/>
    <property type="match status" value="1"/>
</dbReference>
<dbReference type="InterPro" id="IPR003441">
    <property type="entry name" value="NAC-dom"/>
</dbReference>
<keyword evidence="4" id="KW-0804">Transcription</keyword>
<dbReference type="PANTHER" id="PTHR31744">
    <property type="entry name" value="PROTEIN CUP-SHAPED COTYLEDON 2-RELATED"/>
    <property type="match status" value="1"/>
</dbReference>
<reference evidence="8" key="1">
    <citation type="submission" date="2017-09" db="EMBL/GenBank/DDBJ databases">
        <title>Cloning, identification and expression analysis of eight NAC transcription factors in Tartary Buckwheat (Fagopyrum tataricum Gaertn).</title>
        <authorList>
            <person name="Wu Q."/>
            <person name="Deng R."/>
            <person name="Lei Y."/>
            <person name="Yao P."/>
            <person name="Huang Y."/>
            <person name="Li C."/>
            <person name="Zhao X."/>
        </authorList>
    </citation>
    <scope>NUCLEOTIDE SEQUENCE</scope>
</reference>
<evidence type="ECO:0000256" key="6">
    <source>
        <dbReference type="SAM" id="Phobius"/>
    </source>
</evidence>
<dbReference type="EMBL" id="MF957248">
    <property type="protein sequence ID" value="AXJ94102.1"/>
    <property type="molecule type" value="mRNA"/>
</dbReference>
<accession>A0A385A3S1</accession>
<feature type="domain" description="NAC" evidence="7">
    <location>
        <begin position="12"/>
        <end position="162"/>
    </location>
</feature>
<sequence>MGRNGGRSSSSLAPGFRFHPTDEELVAYYLRRKVSGKPFRVDAISEIEVYKAEPWDLPGFSKLKTRDLEWYFFSSLDRKYSNGSKTNRATSEGYWKTTGKDRPVCHRSKVVGMKKTLVFHRGRAPRGERTNWVMHEYRLANEQPENAGVLQESFVLCRIFQKSGSGPKNGERYGAPLVEEEWEQEEIEGATLPGEPVADDEVFITDDLFTDANDLDQNFTVELPFEDLNPPLNFYQGDDSGFVEDLPKNELDSLPLMIDDEIGLELNDDQKFFNLPVQHELEAVKNEYAAPTNVMCDIEANNLPGEQCLDNVNIAPSNEGFYLEANDLSEPVEAKSSDFRLIDDYLAYFDAENDVTQYLSFDSPDSLDANGNVSDQTLIPDQNLVQADQHASTSNQQLPAPDAYEAECASSSKQVLDTPKVEPDSKYQFMKKESQMLGHFPAHPIFGSDYPTKDMAAKLHAVHSSEPVRVTAGIIRISDLFINDSGIHWSMDKRGNVSVVLSFDLPVPEGINGNPASIKELTGMISQKMTSIISSDWLYLLFSVMLLFISAKAFPCVSAR</sequence>
<evidence type="ECO:0000256" key="4">
    <source>
        <dbReference type="ARBA" id="ARBA00023163"/>
    </source>
</evidence>
<feature type="transmembrane region" description="Helical" evidence="6">
    <location>
        <begin position="537"/>
        <end position="557"/>
    </location>
</feature>
<gene>
    <name evidence="8" type="primary">NAC2</name>
</gene>
<dbReference type="FunFam" id="2.170.150.80:FF:000002">
    <property type="entry name" value="Nac domain-containing protein 86"/>
    <property type="match status" value="1"/>
</dbReference>
<organism evidence="8">
    <name type="scientific">Fagopyrum tataricum</name>
    <name type="common">Tartarian buckwheat</name>
    <name type="synonym">Polygonum tataricum</name>
    <dbReference type="NCBI Taxonomy" id="62330"/>
    <lineage>
        <taxon>Eukaryota</taxon>
        <taxon>Viridiplantae</taxon>
        <taxon>Streptophyta</taxon>
        <taxon>Embryophyta</taxon>
        <taxon>Tracheophyta</taxon>
        <taxon>Spermatophyta</taxon>
        <taxon>Magnoliopsida</taxon>
        <taxon>eudicotyledons</taxon>
        <taxon>Gunneridae</taxon>
        <taxon>Pentapetalae</taxon>
        <taxon>Caryophyllales</taxon>
        <taxon>Polygonaceae</taxon>
        <taxon>Polygonoideae</taxon>
        <taxon>Fagopyreae</taxon>
        <taxon>Fagopyrum</taxon>
    </lineage>
</organism>
<protein>
    <submittedName>
        <fullName evidence="8">NAC domain containing transcription factor NAC2</fullName>
    </submittedName>
</protein>
<dbReference type="InterPro" id="IPR036093">
    <property type="entry name" value="NAC_dom_sf"/>
</dbReference>
<evidence type="ECO:0000313" key="8">
    <source>
        <dbReference type="EMBL" id="AXJ94102.1"/>
    </source>
</evidence>
<evidence type="ECO:0000259" key="7">
    <source>
        <dbReference type="PROSITE" id="PS51005"/>
    </source>
</evidence>
<dbReference type="Pfam" id="PF02365">
    <property type="entry name" value="NAM"/>
    <property type="match status" value="1"/>
</dbReference>
<keyword evidence="2" id="KW-0805">Transcription regulation</keyword>
<evidence type="ECO:0000256" key="5">
    <source>
        <dbReference type="ARBA" id="ARBA00023242"/>
    </source>
</evidence>
<dbReference type="PANTHER" id="PTHR31744:SF210">
    <property type="entry name" value="NAC DOMAIN-CONTAINING PROTEIN 86-LIKE"/>
    <property type="match status" value="1"/>
</dbReference>
<proteinExistence type="evidence at transcript level"/>
<evidence type="ECO:0000256" key="3">
    <source>
        <dbReference type="ARBA" id="ARBA00023125"/>
    </source>
</evidence>
<dbReference type="PROSITE" id="PS51005">
    <property type="entry name" value="NAC"/>
    <property type="match status" value="1"/>
</dbReference>
<dbReference type="AlphaFoldDB" id="A0A385A3S1"/>
<dbReference type="GO" id="GO:0005634">
    <property type="term" value="C:nucleus"/>
    <property type="evidence" value="ECO:0007669"/>
    <property type="project" value="UniProtKB-SubCell"/>
</dbReference>
<keyword evidence="6" id="KW-0812">Transmembrane</keyword>
<dbReference type="GO" id="GO:0006355">
    <property type="term" value="P:regulation of DNA-templated transcription"/>
    <property type="evidence" value="ECO:0007669"/>
    <property type="project" value="InterPro"/>
</dbReference>
<dbReference type="GO" id="GO:0003677">
    <property type="term" value="F:DNA binding"/>
    <property type="evidence" value="ECO:0007669"/>
    <property type="project" value="UniProtKB-KW"/>
</dbReference>
<keyword evidence="6" id="KW-1133">Transmembrane helix</keyword>
<keyword evidence="6" id="KW-0472">Membrane</keyword>
<dbReference type="SUPFAM" id="SSF101941">
    <property type="entry name" value="NAC domain"/>
    <property type="match status" value="1"/>
</dbReference>
<evidence type="ECO:0000256" key="1">
    <source>
        <dbReference type="ARBA" id="ARBA00004123"/>
    </source>
</evidence>